<dbReference type="InterPro" id="IPR011260">
    <property type="entry name" value="RNAP_asu_C"/>
</dbReference>
<dbReference type="FunFam" id="2.170.120.12:FF:000001">
    <property type="entry name" value="DNA-directed RNA polymerase subunit alpha"/>
    <property type="match status" value="1"/>
</dbReference>
<protein>
    <recommendedName>
        <fullName evidence="3 11">DNA-directed RNA polymerase subunit alpha</fullName>
        <shortName evidence="11">RNAP subunit alpha</shortName>
        <ecNumber evidence="2 11">2.7.7.6</ecNumber>
    </recommendedName>
    <alternativeName>
        <fullName evidence="9 11">RNA polymerase subunit alpha</fullName>
    </alternativeName>
    <alternativeName>
        <fullName evidence="8 11">Transcriptase subunit alpha</fullName>
    </alternativeName>
</protein>
<evidence type="ECO:0000256" key="6">
    <source>
        <dbReference type="ARBA" id="ARBA00022695"/>
    </source>
</evidence>
<dbReference type="RefSeq" id="WP_200757145.1">
    <property type="nucleotide sequence ID" value="NZ_AP023366.1"/>
</dbReference>
<comment type="similarity">
    <text evidence="1 11">Belongs to the RNA polymerase alpha chain family.</text>
</comment>
<evidence type="ECO:0000313" key="13">
    <source>
        <dbReference type="EMBL" id="BCJ87311.1"/>
    </source>
</evidence>
<dbReference type="Pfam" id="PF03118">
    <property type="entry name" value="RNA_pol_A_CTD"/>
    <property type="match status" value="1"/>
</dbReference>
<dbReference type="InterPro" id="IPR011773">
    <property type="entry name" value="DNA-dir_RpoA"/>
</dbReference>
<dbReference type="Gene3D" id="1.10.150.20">
    <property type="entry name" value="5' to 3' exonuclease, C-terminal subdomain"/>
    <property type="match status" value="1"/>
</dbReference>
<reference evidence="13 14" key="1">
    <citation type="submission" date="2020-08" db="EMBL/GenBank/DDBJ databases">
        <title>Complete Genome Sequence of Effusibacillus dendaii Strain skT53, Isolated from Farmland soil.</title>
        <authorList>
            <person name="Konishi T."/>
            <person name="Kawasaki H."/>
        </authorList>
    </citation>
    <scope>NUCLEOTIDE SEQUENCE [LARGE SCALE GENOMIC DNA]</scope>
    <source>
        <strain evidence="14">skT53</strain>
    </source>
</reference>
<evidence type="ECO:0000256" key="4">
    <source>
        <dbReference type="ARBA" id="ARBA00022478"/>
    </source>
</evidence>
<dbReference type="NCBIfam" id="TIGR02027">
    <property type="entry name" value="rpoA"/>
    <property type="match status" value="1"/>
</dbReference>
<accession>A0A7I8DHK9</accession>
<comment type="catalytic activity">
    <reaction evidence="10 11">
        <text>RNA(n) + a ribonucleoside 5'-triphosphate = RNA(n+1) + diphosphate</text>
        <dbReference type="Rhea" id="RHEA:21248"/>
        <dbReference type="Rhea" id="RHEA-COMP:14527"/>
        <dbReference type="Rhea" id="RHEA-COMP:17342"/>
        <dbReference type="ChEBI" id="CHEBI:33019"/>
        <dbReference type="ChEBI" id="CHEBI:61557"/>
        <dbReference type="ChEBI" id="CHEBI:140395"/>
        <dbReference type="EC" id="2.7.7.6"/>
    </reaction>
</comment>
<organism evidence="13 14">
    <name type="scientific">Effusibacillus dendaii</name>
    <dbReference type="NCBI Taxonomy" id="2743772"/>
    <lineage>
        <taxon>Bacteria</taxon>
        <taxon>Bacillati</taxon>
        <taxon>Bacillota</taxon>
        <taxon>Bacilli</taxon>
        <taxon>Bacillales</taxon>
        <taxon>Alicyclobacillaceae</taxon>
        <taxon>Effusibacillus</taxon>
    </lineage>
</organism>
<comment type="domain">
    <text evidence="11">The N-terminal domain is essential for RNAP assembly and basal transcription, whereas the C-terminal domain is involved in interaction with transcriptional regulators and with upstream promoter elements.</text>
</comment>
<dbReference type="KEGG" id="eff:skT53_22960"/>
<dbReference type="Pfam" id="PF01193">
    <property type="entry name" value="RNA_pol_L"/>
    <property type="match status" value="1"/>
</dbReference>
<dbReference type="InterPro" id="IPR011262">
    <property type="entry name" value="DNA-dir_RNA_pol_insert"/>
</dbReference>
<evidence type="ECO:0000256" key="7">
    <source>
        <dbReference type="ARBA" id="ARBA00023163"/>
    </source>
</evidence>
<dbReference type="GO" id="GO:0000428">
    <property type="term" value="C:DNA-directed RNA polymerase complex"/>
    <property type="evidence" value="ECO:0007669"/>
    <property type="project" value="UniProtKB-KW"/>
</dbReference>
<feature type="region of interest" description="Alpha N-terminal domain (alpha-NTD)" evidence="11">
    <location>
        <begin position="1"/>
        <end position="232"/>
    </location>
</feature>
<dbReference type="CDD" id="cd06928">
    <property type="entry name" value="RNAP_alpha_NTD"/>
    <property type="match status" value="1"/>
</dbReference>
<dbReference type="FunFam" id="1.10.150.20:FF:000001">
    <property type="entry name" value="DNA-directed RNA polymerase subunit alpha"/>
    <property type="match status" value="1"/>
</dbReference>
<keyword evidence="6 11" id="KW-0548">Nucleotidyltransferase</keyword>
<feature type="region of interest" description="Alpha C-terminal domain (alpha-CTD)" evidence="11">
    <location>
        <begin position="247"/>
        <end position="314"/>
    </location>
</feature>
<dbReference type="InterPro" id="IPR036643">
    <property type="entry name" value="RNApol_insert_sf"/>
</dbReference>
<dbReference type="GO" id="GO:0005737">
    <property type="term" value="C:cytoplasm"/>
    <property type="evidence" value="ECO:0007669"/>
    <property type="project" value="UniProtKB-ARBA"/>
</dbReference>
<dbReference type="InterPro" id="IPR011263">
    <property type="entry name" value="DNA-dir_RNA_pol_RpoA/D/Rpb3"/>
</dbReference>
<dbReference type="AlphaFoldDB" id="A0A7I8DHK9"/>
<dbReference type="Pfam" id="PF01000">
    <property type="entry name" value="RNA_pol_A_bac"/>
    <property type="match status" value="1"/>
</dbReference>
<dbReference type="NCBIfam" id="NF003515">
    <property type="entry name" value="PRK05182.2-1"/>
    <property type="match status" value="1"/>
</dbReference>
<dbReference type="SUPFAM" id="SSF47789">
    <property type="entry name" value="C-terminal domain of RNA polymerase alpha subunit"/>
    <property type="match status" value="1"/>
</dbReference>
<comment type="subunit">
    <text evidence="11">Homodimer. The RNAP catalytic core consists of 2 alpha, 1 beta, 1 beta' and 1 omega subunit. When a sigma factor is associated with the core the holoenzyme is formed, which can initiate transcription.</text>
</comment>
<evidence type="ECO:0000256" key="5">
    <source>
        <dbReference type="ARBA" id="ARBA00022679"/>
    </source>
</evidence>
<proteinExistence type="inferred from homology"/>
<dbReference type="SMART" id="SM00662">
    <property type="entry name" value="RPOLD"/>
    <property type="match status" value="1"/>
</dbReference>
<keyword evidence="5 11" id="KW-0808">Transferase</keyword>
<dbReference type="NCBIfam" id="NF003519">
    <property type="entry name" value="PRK05182.2-5"/>
    <property type="match status" value="1"/>
</dbReference>
<comment type="function">
    <text evidence="11">DNA-dependent RNA polymerase catalyzes the transcription of DNA into RNA using the four ribonucleoside triphosphates as substrates.</text>
</comment>
<sequence length="314" mass="35095">MIEIEKPKIEAVEISSDGTYGKFVVEPLERGYGTTLGNSLRRILLSSLPGAAATSVKIEGVLHEFSTIPGVVEDTTEIILNMKRLSLKIHSDEEKTLVIDVEGPKVVTAADIQADSDVEVLNTDLYIATVADGAKLYMEIKANRGRGYVPADRNKRDDMEIGVIPIDSIFTPISRVNYSVENTRVGQVTNYDKLMLELWTDGSIRPDEAVSLAAKIMTEHLMLFVGLTDKVKDTEIMVEKEDDKKEKVLEMTIEELDLSVRSYNCLKRAGINTVQELCAKTEEEMMKVRNLGRKSLEEVQEKLEELGLSLRKED</sequence>
<dbReference type="SUPFAM" id="SSF56553">
    <property type="entry name" value="Insert subdomain of RNA polymerase alpha subunit"/>
    <property type="match status" value="1"/>
</dbReference>
<keyword evidence="14" id="KW-1185">Reference proteome</keyword>
<evidence type="ECO:0000256" key="3">
    <source>
        <dbReference type="ARBA" id="ARBA00015972"/>
    </source>
</evidence>
<dbReference type="GO" id="GO:0003677">
    <property type="term" value="F:DNA binding"/>
    <property type="evidence" value="ECO:0007669"/>
    <property type="project" value="UniProtKB-UniRule"/>
</dbReference>
<dbReference type="SUPFAM" id="SSF55257">
    <property type="entry name" value="RBP11-like subunits of RNA polymerase"/>
    <property type="match status" value="1"/>
</dbReference>
<dbReference type="EC" id="2.7.7.6" evidence="2 11"/>
<dbReference type="NCBIfam" id="NF003516">
    <property type="entry name" value="PRK05182.2-2"/>
    <property type="match status" value="1"/>
</dbReference>
<dbReference type="NCBIfam" id="NF003513">
    <property type="entry name" value="PRK05182.1-2"/>
    <property type="match status" value="1"/>
</dbReference>
<keyword evidence="4 11" id="KW-0240">DNA-directed RNA polymerase</keyword>
<keyword evidence="7 11" id="KW-0804">Transcription</keyword>
<dbReference type="Gene3D" id="3.30.1360.10">
    <property type="entry name" value="RNA polymerase, RBP11-like subunit"/>
    <property type="match status" value="1"/>
</dbReference>
<feature type="domain" description="DNA-directed RNA polymerase RpoA/D/Rpb3-type" evidence="12">
    <location>
        <begin position="20"/>
        <end position="227"/>
    </location>
</feature>
<dbReference type="GO" id="GO:0006351">
    <property type="term" value="P:DNA-templated transcription"/>
    <property type="evidence" value="ECO:0007669"/>
    <property type="project" value="UniProtKB-UniRule"/>
</dbReference>
<dbReference type="EMBL" id="AP023366">
    <property type="protein sequence ID" value="BCJ87311.1"/>
    <property type="molecule type" value="Genomic_DNA"/>
</dbReference>
<evidence type="ECO:0000259" key="12">
    <source>
        <dbReference type="SMART" id="SM00662"/>
    </source>
</evidence>
<gene>
    <name evidence="11 13" type="primary">rpoA</name>
    <name evidence="13" type="ORF">skT53_22960</name>
</gene>
<dbReference type="Gene3D" id="2.170.120.12">
    <property type="entry name" value="DNA-directed RNA polymerase, insert domain"/>
    <property type="match status" value="1"/>
</dbReference>
<dbReference type="GO" id="GO:0046983">
    <property type="term" value="F:protein dimerization activity"/>
    <property type="evidence" value="ECO:0007669"/>
    <property type="project" value="InterPro"/>
</dbReference>
<dbReference type="Proteomes" id="UP000593802">
    <property type="component" value="Chromosome"/>
</dbReference>
<evidence type="ECO:0000256" key="9">
    <source>
        <dbReference type="ARBA" id="ARBA00033070"/>
    </source>
</evidence>
<dbReference type="HAMAP" id="MF_00059">
    <property type="entry name" value="RNApol_bact_RpoA"/>
    <property type="match status" value="1"/>
</dbReference>
<evidence type="ECO:0000256" key="11">
    <source>
        <dbReference type="HAMAP-Rule" id="MF_00059"/>
    </source>
</evidence>
<evidence type="ECO:0000256" key="1">
    <source>
        <dbReference type="ARBA" id="ARBA00007123"/>
    </source>
</evidence>
<dbReference type="GO" id="GO:0003899">
    <property type="term" value="F:DNA-directed RNA polymerase activity"/>
    <property type="evidence" value="ECO:0007669"/>
    <property type="project" value="UniProtKB-UniRule"/>
</dbReference>
<evidence type="ECO:0000256" key="8">
    <source>
        <dbReference type="ARBA" id="ARBA00032524"/>
    </source>
</evidence>
<evidence type="ECO:0000313" key="14">
    <source>
        <dbReference type="Proteomes" id="UP000593802"/>
    </source>
</evidence>
<evidence type="ECO:0000256" key="10">
    <source>
        <dbReference type="ARBA" id="ARBA00048552"/>
    </source>
</evidence>
<name>A0A7I8DHK9_9BACL</name>
<dbReference type="InterPro" id="IPR036603">
    <property type="entry name" value="RBP11-like"/>
</dbReference>
<evidence type="ECO:0000256" key="2">
    <source>
        <dbReference type="ARBA" id="ARBA00012418"/>
    </source>
</evidence>